<sequence length="89" mass="9198">MTAGCVFGIASTIVIPPARAAAVPVANVSLCVAPGSRRCTCTSMKPGSLVIRRPAMQSVCVFIGGARPIRRIASTSSFVHLTSVIRGIE</sequence>
<keyword evidence="1" id="KW-0732">Signal</keyword>
<reference evidence="2" key="1">
    <citation type="submission" date="2018-01" db="EMBL/GenBank/DDBJ databases">
        <title>An insight into the sialome of Amazonian anophelines.</title>
        <authorList>
            <person name="Ribeiro J.M."/>
            <person name="Scarpassa V."/>
            <person name="Calvo E."/>
        </authorList>
    </citation>
    <scope>NUCLEOTIDE SEQUENCE</scope>
    <source>
        <tissue evidence="2">Salivary glands</tissue>
    </source>
</reference>
<dbReference type="AlphaFoldDB" id="A0A2M3ZT28"/>
<feature type="signal peptide" evidence="1">
    <location>
        <begin position="1"/>
        <end position="20"/>
    </location>
</feature>
<name>A0A2M3ZT28_9DIPT</name>
<evidence type="ECO:0000313" key="2">
    <source>
        <dbReference type="EMBL" id="MBW31724.1"/>
    </source>
</evidence>
<dbReference type="EMBL" id="GGFM01010973">
    <property type="protein sequence ID" value="MBW31724.1"/>
    <property type="molecule type" value="Transcribed_RNA"/>
</dbReference>
<organism evidence="2">
    <name type="scientific">Anopheles braziliensis</name>
    <dbReference type="NCBI Taxonomy" id="58242"/>
    <lineage>
        <taxon>Eukaryota</taxon>
        <taxon>Metazoa</taxon>
        <taxon>Ecdysozoa</taxon>
        <taxon>Arthropoda</taxon>
        <taxon>Hexapoda</taxon>
        <taxon>Insecta</taxon>
        <taxon>Pterygota</taxon>
        <taxon>Neoptera</taxon>
        <taxon>Endopterygota</taxon>
        <taxon>Diptera</taxon>
        <taxon>Nematocera</taxon>
        <taxon>Culicoidea</taxon>
        <taxon>Culicidae</taxon>
        <taxon>Anophelinae</taxon>
        <taxon>Anopheles</taxon>
    </lineage>
</organism>
<proteinExistence type="predicted"/>
<accession>A0A2M3ZT28</accession>
<feature type="chain" id="PRO_5014759783" evidence="1">
    <location>
        <begin position="21"/>
        <end position="89"/>
    </location>
</feature>
<protein>
    <submittedName>
        <fullName evidence="2">Putative secreted peptide</fullName>
    </submittedName>
</protein>
<evidence type="ECO:0000256" key="1">
    <source>
        <dbReference type="SAM" id="SignalP"/>
    </source>
</evidence>